<dbReference type="NCBIfam" id="TIGR00200">
    <property type="entry name" value="cinA_nterm"/>
    <property type="match status" value="1"/>
</dbReference>
<evidence type="ECO:0000313" key="3">
    <source>
        <dbReference type="EMBL" id="MBC8209233.1"/>
    </source>
</evidence>
<reference evidence="3 4" key="1">
    <citation type="submission" date="2020-08" db="EMBL/GenBank/DDBJ databases">
        <title>Bridging the membrane lipid divide: bacteria of the FCB group superphylum have the potential to synthesize archaeal ether lipids.</title>
        <authorList>
            <person name="Villanueva L."/>
            <person name="Von Meijenfeldt F.A.B."/>
            <person name="Westbye A.B."/>
            <person name="Yadav S."/>
            <person name="Hopmans E.C."/>
            <person name="Dutilh B.E."/>
            <person name="Sinninghe Damste J.S."/>
        </authorList>
    </citation>
    <scope>NUCLEOTIDE SEQUENCE [LARGE SCALE GENOMIC DNA]</scope>
    <source>
        <strain evidence="3">NIOZ-UU81</strain>
    </source>
</reference>
<dbReference type="PANTHER" id="PTHR13939:SF0">
    <property type="entry name" value="NMN AMIDOHYDROLASE-LIKE PROTEIN YFAY"/>
    <property type="match status" value="1"/>
</dbReference>
<dbReference type="Gene3D" id="3.90.950.20">
    <property type="entry name" value="CinA-like"/>
    <property type="match status" value="1"/>
</dbReference>
<gene>
    <name evidence="3" type="ORF">H8E79_08725</name>
</gene>
<dbReference type="Gene3D" id="3.40.980.10">
    <property type="entry name" value="MoaB/Mog-like domain"/>
    <property type="match status" value="1"/>
</dbReference>
<dbReference type="InterPro" id="IPR001453">
    <property type="entry name" value="MoaB/Mog_dom"/>
</dbReference>
<evidence type="ECO:0000256" key="1">
    <source>
        <dbReference type="HAMAP-Rule" id="MF_00226"/>
    </source>
</evidence>
<dbReference type="InterPro" id="IPR008136">
    <property type="entry name" value="CinA_C"/>
</dbReference>
<dbReference type="InterPro" id="IPR008135">
    <property type="entry name" value="Competence-induced_CinA"/>
</dbReference>
<dbReference type="Pfam" id="PF18146">
    <property type="entry name" value="CinA_KH"/>
    <property type="match status" value="1"/>
</dbReference>
<dbReference type="InterPro" id="IPR050101">
    <property type="entry name" value="CinA"/>
</dbReference>
<dbReference type="Proteomes" id="UP000599024">
    <property type="component" value="Unassembled WGS sequence"/>
</dbReference>
<dbReference type="SUPFAM" id="SSF53218">
    <property type="entry name" value="Molybdenum cofactor biosynthesis proteins"/>
    <property type="match status" value="1"/>
</dbReference>
<comment type="similarity">
    <text evidence="1">Belongs to the CinA family.</text>
</comment>
<dbReference type="AlphaFoldDB" id="A0A8J6N914"/>
<dbReference type="InterPro" id="IPR041424">
    <property type="entry name" value="CinA_KH"/>
</dbReference>
<dbReference type="InterPro" id="IPR036653">
    <property type="entry name" value="CinA-like_C"/>
</dbReference>
<dbReference type="NCBIfam" id="TIGR00177">
    <property type="entry name" value="molyb_syn"/>
    <property type="match status" value="1"/>
</dbReference>
<feature type="domain" description="MoaB/Mog" evidence="2">
    <location>
        <begin position="4"/>
        <end position="167"/>
    </location>
</feature>
<name>A0A8J6N914_9BACT</name>
<dbReference type="SMART" id="SM00852">
    <property type="entry name" value="MoCF_biosynth"/>
    <property type="match status" value="1"/>
</dbReference>
<dbReference type="PIRSF" id="PIRSF006728">
    <property type="entry name" value="CinA"/>
    <property type="match status" value="1"/>
</dbReference>
<comment type="caution">
    <text evidence="3">The sequence shown here is derived from an EMBL/GenBank/DDBJ whole genome shotgun (WGS) entry which is preliminary data.</text>
</comment>
<dbReference type="Pfam" id="PF00994">
    <property type="entry name" value="MoCF_biosynth"/>
    <property type="match status" value="1"/>
</dbReference>
<evidence type="ECO:0000313" key="4">
    <source>
        <dbReference type="Proteomes" id="UP000599024"/>
    </source>
</evidence>
<accession>A0A8J6N914</accession>
<dbReference type="SUPFAM" id="SSF142433">
    <property type="entry name" value="CinA-like"/>
    <property type="match status" value="1"/>
</dbReference>
<proteinExistence type="inferred from homology"/>
<organism evidence="3 4">
    <name type="scientific">Candidatus Desulfatifera sulfidica</name>
    <dbReference type="NCBI Taxonomy" id="2841691"/>
    <lineage>
        <taxon>Bacteria</taxon>
        <taxon>Pseudomonadati</taxon>
        <taxon>Thermodesulfobacteriota</taxon>
        <taxon>Desulfobulbia</taxon>
        <taxon>Desulfobulbales</taxon>
        <taxon>Desulfobulbaceae</taxon>
        <taxon>Candidatus Desulfatifera</taxon>
    </lineage>
</organism>
<dbReference type="NCBIfam" id="TIGR00199">
    <property type="entry name" value="PncC_domain"/>
    <property type="match status" value="1"/>
</dbReference>
<dbReference type="Pfam" id="PF02464">
    <property type="entry name" value="CinA"/>
    <property type="match status" value="1"/>
</dbReference>
<dbReference type="CDD" id="cd00885">
    <property type="entry name" value="cinA"/>
    <property type="match status" value="1"/>
</dbReference>
<protein>
    <recommendedName>
        <fullName evidence="1">CinA-like protein</fullName>
    </recommendedName>
</protein>
<dbReference type="InterPro" id="IPR036425">
    <property type="entry name" value="MoaB/Mog-like_dom_sf"/>
</dbReference>
<sequence>MRAEIIAIGDELTSGRILNTTSNYAAHRLFQAGHEIHAMHTIGDTPELIGEILVRAIGRVDLILVTGGLGATDDDLTNEAVSQALNRPASLYPTILSQIREHSEHDTCESLEKLAWLPRGAELLSHDSRMAGHLLIHDQVPIFFLPGVPSQMHYMMDKHVLPWLAAHSPGLHSFQCLYKFFKASEIAINEDILKMQLDPEVEIGYYPVNNDIHLSLTVRDHDHQHSKKLFDHSCARIKRHFGQKIYGQDQDTLASVVGQLLAQNNLTLALAESCTGGLISSKITAVPGSSDYFLGGVTSYADSMKLGCLGVDNELLSKYGAVSSQIAGAMAENIKQMSGAGLTLSVTGIAGPGGGSAEKPVGTVHMGMSGPAGLSLHHFLFSGDRQNIQAITSQTALDLLRCHLLELMAE</sequence>
<dbReference type="HAMAP" id="MF_00226_B">
    <property type="entry name" value="CinA_B"/>
    <property type="match status" value="1"/>
</dbReference>
<dbReference type="EMBL" id="JACNLK010000084">
    <property type="protein sequence ID" value="MBC8209233.1"/>
    <property type="molecule type" value="Genomic_DNA"/>
</dbReference>
<evidence type="ECO:0000259" key="2">
    <source>
        <dbReference type="SMART" id="SM00852"/>
    </source>
</evidence>
<dbReference type="PANTHER" id="PTHR13939">
    <property type="entry name" value="NICOTINAMIDE-NUCLEOTIDE AMIDOHYDROLASE PNCC"/>
    <property type="match status" value="1"/>
</dbReference>